<dbReference type="InterPro" id="IPR001356">
    <property type="entry name" value="HD"/>
</dbReference>
<reference evidence="13" key="1">
    <citation type="submission" date="2018-06" db="EMBL/GenBank/DDBJ databases">
        <title>Genome assembly of Danube salmon.</title>
        <authorList>
            <person name="Macqueen D.J."/>
            <person name="Gundappa M.K."/>
        </authorList>
    </citation>
    <scope>NUCLEOTIDE SEQUENCE [LARGE SCALE GENOMIC DNA]</scope>
</reference>
<dbReference type="PROSITE" id="PS00027">
    <property type="entry name" value="HOMEOBOX_1"/>
    <property type="match status" value="1"/>
</dbReference>
<feature type="domain" description="OAR" evidence="11">
    <location>
        <begin position="182"/>
        <end position="195"/>
    </location>
</feature>
<dbReference type="InterPro" id="IPR003654">
    <property type="entry name" value="OAR_dom"/>
</dbReference>
<accession>A0A4W5L6U5</accession>
<reference evidence="12" key="3">
    <citation type="submission" date="2025-09" db="UniProtKB">
        <authorList>
            <consortium name="Ensembl"/>
        </authorList>
    </citation>
    <scope>IDENTIFICATION</scope>
</reference>
<comment type="similarity">
    <text evidence="6">Belongs to the paired homeobox family. Unc-4 subfamily.</text>
</comment>
<dbReference type="GO" id="GO:1990837">
    <property type="term" value="F:sequence-specific double-stranded DNA binding"/>
    <property type="evidence" value="ECO:0007669"/>
    <property type="project" value="TreeGrafter"/>
</dbReference>
<sequence>GYLHSSISSLSTVGDCVIGGCAVLCFPDEQRPVKQRRARANYSSWQLEELEKTFEITHYPDVFMREALALRLDLIEARVQVWFQNRRAKMRRQLKLQGQLGEPFPRKDNAEDTTTDKPNKTLPELESSDGEHWERRQEKGSYPWTKVPRSAVVTTPIQGMIQGPAGEWEGMEGPSPEEFRCCSIAKLRAKAREHEQLIWLFLSAWLLQTGP</sequence>
<evidence type="ECO:0000313" key="12">
    <source>
        <dbReference type="Ensembl" id="ENSHHUP00000021374.1"/>
    </source>
</evidence>
<dbReference type="PROSITE" id="PS50803">
    <property type="entry name" value="OAR"/>
    <property type="match status" value="1"/>
</dbReference>
<dbReference type="CDD" id="cd00086">
    <property type="entry name" value="homeodomain"/>
    <property type="match status" value="1"/>
</dbReference>
<dbReference type="InterPro" id="IPR017970">
    <property type="entry name" value="Homeobox_CS"/>
</dbReference>
<dbReference type="GO" id="GO:0005634">
    <property type="term" value="C:nucleus"/>
    <property type="evidence" value="ECO:0007669"/>
    <property type="project" value="UniProtKB-SubCell"/>
</dbReference>
<dbReference type="Gene3D" id="1.10.10.60">
    <property type="entry name" value="Homeodomain-like"/>
    <property type="match status" value="1"/>
</dbReference>
<dbReference type="Pfam" id="PF00046">
    <property type="entry name" value="Homeodomain"/>
    <property type="match status" value="1"/>
</dbReference>
<reference evidence="12" key="2">
    <citation type="submission" date="2025-08" db="UniProtKB">
        <authorList>
            <consortium name="Ensembl"/>
        </authorList>
    </citation>
    <scope>IDENTIFICATION</scope>
</reference>
<dbReference type="PROSITE" id="PS50071">
    <property type="entry name" value="HOMEOBOX_2"/>
    <property type="match status" value="1"/>
</dbReference>
<evidence type="ECO:0000256" key="9">
    <source>
        <dbReference type="SAM" id="MobiDB-lite"/>
    </source>
</evidence>
<feature type="region of interest" description="Disordered" evidence="9">
    <location>
        <begin position="96"/>
        <end position="140"/>
    </location>
</feature>
<feature type="compositionally biased region" description="Basic and acidic residues" evidence="9">
    <location>
        <begin position="129"/>
        <end position="139"/>
    </location>
</feature>
<dbReference type="Ensembl" id="ENSHHUT00000022176.1">
    <property type="protein sequence ID" value="ENSHHUP00000021374.1"/>
    <property type="gene ID" value="ENSHHUG00000013344.1"/>
</dbReference>
<dbReference type="PANTHER" id="PTHR46799:SF2">
    <property type="entry name" value="HOMEOBOX DOMAIN-CONTAINING PROTEIN"/>
    <property type="match status" value="1"/>
</dbReference>
<name>A0A4W5L6U5_9TELE</name>
<organism evidence="12 13">
    <name type="scientific">Hucho hucho</name>
    <name type="common">huchen</name>
    <dbReference type="NCBI Taxonomy" id="62062"/>
    <lineage>
        <taxon>Eukaryota</taxon>
        <taxon>Metazoa</taxon>
        <taxon>Chordata</taxon>
        <taxon>Craniata</taxon>
        <taxon>Vertebrata</taxon>
        <taxon>Euteleostomi</taxon>
        <taxon>Actinopterygii</taxon>
        <taxon>Neopterygii</taxon>
        <taxon>Teleostei</taxon>
        <taxon>Protacanthopterygii</taxon>
        <taxon>Salmoniformes</taxon>
        <taxon>Salmonidae</taxon>
        <taxon>Salmoninae</taxon>
        <taxon>Hucho</taxon>
    </lineage>
</organism>
<evidence type="ECO:0000256" key="6">
    <source>
        <dbReference type="ARBA" id="ARBA00038351"/>
    </source>
</evidence>
<dbReference type="AlphaFoldDB" id="A0A4W5L6U5"/>
<evidence type="ECO:0000256" key="7">
    <source>
        <dbReference type="PROSITE-ProRule" id="PRU00108"/>
    </source>
</evidence>
<dbReference type="FunFam" id="1.10.10.60:FF:000304">
    <property type="entry name" value="Visual system homeobox"/>
    <property type="match status" value="1"/>
</dbReference>
<dbReference type="GeneTree" id="ENSGT00940000165437"/>
<keyword evidence="2" id="KW-0217">Developmental protein</keyword>
<evidence type="ECO:0000256" key="2">
    <source>
        <dbReference type="ARBA" id="ARBA00022473"/>
    </source>
</evidence>
<evidence type="ECO:0000256" key="4">
    <source>
        <dbReference type="ARBA" id="ARBA00023155"/>
    </source>
</evidence>
<evidence type="ECO:0000256" key="8">
    <source>
        <dbReference type="RuleBase" id="RU000682"/>
    </source>
</evidence>
<evidence type="ECO:0000256" key="3">
    <source>
        <dbReference type="ARBA" id="ARBA00023125"/>
    </source>
</evidence>
<evidence type="ECO:0000313" key="13">
    <source>
        <dbReference type="Proteomes" id="UP000314982"/>
    </source>
</evidence>
<dbReference type="InterPro" id="IPR009057">
    <property type="entry name" value="Homeodomain-like_sf"/>
</dbReference>
<dbReference type="GO" id="GO:0000981">
    <property type="term" value="F:DNA-binding transcription factor activity, RNA polymerase II-specific"/>
    <property type="evidence" value="ECO:0007669"/>
    <property type="project" value="InterPro"/>
</dbReference>
<dbReference type="PANTHER" id="PTHR46799">
    <property type="entry name" value="HOMEOBOX PROTEIN UNC-4 HOMOLOG"/>
    <property type="match status" value="1"/>
</dbReference>
<dbReference type="SMART" id="SM00389">
    <property type="entry name" value="HOX"/>
    <property type="match status" value="1"/>
</dbReference>
<evidence type="ECO:0000259" key="11">
    <source>
        <dbReference type="PROSITE" id="PS50803"/>
    </source>
</evidence>
<dbReference type="SUPFAM" id="SSF46689">
    <property type="entry name" value="Homeodomain-like"/>
    <property type="match status" value="1"/>
</dbReference>
<dbReference type="Pfam" id="PF03826">
    <property type="entry name" value="OAR"/>
    <property type="match status" value="1"/>
</dbReference>
<evidence type="ECO:0000256" key="1">
    <source>
        <dbReference type="ARBA" id="ARBA00004123"/>
    </source>
</evidence>
<evidence type="ECO:0000259" key="10">
    <source>
        <dbReference type="PROSITE" id="PS50071"/>
    </source>
</evidence>
<keyword evidence="3 7" id="KW-0238">DNA-binding</keyword>
<feature type="compositionally biased region" description="Basic and acidic residues" evidence="9">
    <location>
        <begin position="104"/>
        <end position="119"/>
    </location>
</feature>
<feature type="domain" description="Homeobox" evidence="10">
    <location>
        <begin position="33"/>
        <end position="93"/>
    </location>
</feature>
<dbReference type="Proteomes" id="UP000314982">
    <property type="component" value="Unassembled WGS sequence"/>
</dbReference>
<protein>
    <submittedName>
        <fullName evidence="12">Si:dkey-43p13.5</fullName>
    </submittedName>
</protein>
<keyword evidence="13" id="KW-1185">Reference proteome</keyword>
<feature type="DNA-binding region" description="Homeobox" evidence="7">
    <location>
        <begin position="35"/>
        <end position="94"/>
    </location>
</feature>
<keyword evidence="5 7" id="KW-0539">Nucleus</keyword>
<evidence type="ECO:0000256" key="5">
    <source>
        <dbReference type="ARBA" id="ARBA00023242"/>
    </source>
</evidence>
<keyword evidence="4 7" id="KW-0371">Homeobox</keyword>
<comment type="subcellular location">
    <subcellularLocation>
        <location evidence="1 7 8">Nucleus</location>
    </subcellularLocation>
</comment>
<proteinExistence type="inferred from homology"/>